<sequence length="152" mass="16617">MSDLAQTPYKSPSIPTRSPEDLKKLQTKQMAIFLGLGAIVISSSLASRKAVLNRRYIPLLFDANNKPPSYNFVKDAALAVSHASVMAVSSFGFAVVGFAWLSEIKSLREFSIKMKNAFGAAAKEEVYLNAPEDNSPETLKLESSLEEVFGKK</sequence>
<feature type="transmembrane region" description="Helical" evidence="4">
    <location>
        <begin position="76"/>
        <end position="101"/>
    </location>
</feature>
<dbReference type="EMBL" id="QQZK01000015">
    <property type="protein sequence ID" value="KAF5104001.1"/>
    <property type="molecule type" value="Genomic_DNA"/>
</dbReference>
<evidence type="ECO:0000256" key="5">
    <source>
        <dbReference type="SAM" id="MobiDB-lite"/>
    </source>
</evidence>
<comment type="subcellular location">
    <subcellularLocation>
        <location evidence="4">Membrane</location>
        <topology evidence="4">Multi-pass membrane protein</topology>
    </subcellularLocation>
</comment>
<protein>
    <recommendedName>
        <fullName evidence="4">Altered inheritance of mitochondria protein 11</fullName>
    </recommendedName>
</protein>
<reference evidence="7" key="3">
    <citation type="submission" date="2020-01" db="EMBL/GenBank/DDBJ databases">
        <authorList>
            <person name="Perkins V."/>
            <person name="Lessard M.-H."/>
            <person name="Dugat-Bony E."/>
            <person name="Frenette M."/>
            <person name="Labrie S."/>
        </authorList>
    </citation>
    <scope>NUCLEOTIDE SEQUENCE</scope>
    <source>
        <strain evidence="7">LMA-70</strain>
    </source>
</reference>
<dbReference type="GO" id="GO:0005739">
    <property type="term" value="C:mitochondrion"/>
    <property type="evidence" value="ECO:0007669"/>
    <property type="project" value="TreeGrafter"/>
</dbReference>
<dbReference type="PANTHER" id="PTHR39136:SF1">
    <property type="entry name" value="ALTERED INHERITANCE OF MITOCHONDRIA PROTEIN 11"/>
    <property type="match status" value="1"/>
</dbReference>
<feature type="compositionally biased region" description="Polar residues" evidence="5">
    <location>
        <begin position="1"/>
        <end position="16"/>
    </location>
</feature>
<evidence type="ECO:0000256" key="4">
    <source>
        <dbReference type="RuleBase" id="RU367098"/>
    </source>
</evidence>
<comment type="similarity">
    <text evidence="4">Belongs to the AIM11 family.</text>
</comment>
<evidence type="ECO:0000313" key="6">
    <source>
        <dbReference type="EMBL" id="CDO57014.1"/>
    </source>
</evidence>
<dbReference type="OrthoDB" id="4088121at2759"/>
<feature type="transmembrane region" description="Helical" evidence="4">
    <location>
        <begin position="31"/>
        <end position="51"/>
    </location>
</feature>
<dbReference type="AlphaFoldDB" id="A0A0J9XHW5"/>
<evidence type="ECO:0000256" key="2">
    <source>
        <dbReference type="ARBA" id="ARBA00022989"/>
    </source>
</evidence>
<dbReference type="Proteomes" id="UP000242525">
    <property type="component" value="Unassembled WGS sequence"/>
</dbReference>
<evidence type="ECO:0000256" key="1">
    <source>
        <dbReference type="ARBA" id="ARBA00022692"/>
    </source>
</evidence>
<dbReference type="PANTHER" id="PTHR39136">
    <property type="entry name" value="ALTERED INHERITANCE OF MITOCHONDRIA PROTEIN 11"/>
    <property type="match status" value="1"/>
</dbReference>
<dbReference type="GO" id="GO:0016020">
    <property type="term" value="C:membrane"/>
    <property type="evidence" value="ECO:0007669"/>
    <property type="project" value="UniProtKB-SubCell"/>
</dbReference>
<keyword evidence="2 4" id="KW-1133">Transmembrane helix</keyword>
<comment type="caution">
    <text evidence="6">The sequence shown here is derived from an EMBL/GenBank/DDBJ whole genome shotgun (WGS) entry which is preliminary data.</text>
</comment>
<reference evidence="7" key="2">
    <citation type="journal article" date="2020" name="Front. Microbiol.">
        <title>Phenotypic and Genetic Characterization of the Cheese Ripening Yeast Geotrichum candidum.</title>
        <authorList>
            <person name="Perkins V."/>
            <person name="Vignola S."/>
            <person name="Lessard M.H."/>
            <person name="Plante P.L."/>
            <person name="Corbeil J."/>
            <person name="Dugat-Bony E."/>
            <person name="Frenette M."/>
            <person name="Labrie S."/>
        </authorList>
    </citation>
    <scope>NUCLEOTIDE SEQUENCE</scope>
    <source>
        <strain evidence="7">LMA-70</strain>
    </source>
</reference>
<evidence type="ECO:0000313" key="8">
    <source>
        <dbReference type="Proteomes" id="UP000242525"/>
    </source>
</evidence>
<feature type="region of interest" description="Disordered" evidence="5">
    <location>
        <begin position="1"/>
        <end position="20"/>
    </location>
</feature>
<dbReference type="EMBL" id="CCBN010000018">
    <property type="protein sequence ID" value="CDO57014.1"/>
    <property type="molecule type" value="Genomic_DNA"/>
</dbReference>
<name>A0A0J9XHW5_GEOCN</name>
<gene>
    <name evidence="4" type="primary">AIM11</name>
    <name evidence="6" type="ORF">BN980_GECA18s00923g</name>
    <name evidence="7" type="ORF">DV451_001108</name>
</gene>
<reference evidence="6 8" key="1">
    <citation type="submission" date="2014-03" db="EMBL/GenBank/DDBJ databases">
        <authorList>
            <person name="Casaregola S."/>
        </authorList>
    </citation>
    <scope>NUCLEOTIDE SEQUENCE [LARGE SCALE GENOMIC DNA]</scope>
    <source>
        <strain evidence="6 8">CLIB 918</strain>
    </source>
</reference>
<dbReference type="Proteomes" id="UP000750522">
    <property type="component" value="Unassembled WGS sequence"/>
</dbReference>
<keyword evidence="1 4" id="KW-0812">Transmembrane</keyword>
<evidence type="ECO:0000256" key="3">
    <source>
        <dbReference type="ARBA" id="ARBA00023136"/>
    </source>
</evidence>
<keyword evidence="8" id="KW-1185">Reference proteome</keyword>
<proteinExistence type="inferred from homology"/>
<evidence type="ECO:0000313" key="7">
    <source>
        <dbReference type="EMBL" id="KAF5104001.1"/>
    </source>
</evidence>
<accession>A0A0J9XHW5</accession>
<dbReference type="STRING" id="1173061.A0A0J9XHW5"/>
<dbReference type="InterPro" id="IPR038814">
    <property type="entry name" value="AIM11"/>
</dbReference>
<organism evidence="6 8">
    <name type="scientific">Geotrichum candidum</name>
    <name type="common">Oospora lactis</name>
    <name type="synonym">Dipodascus geotrichum</name>
    <dbReference type="NCBI Taxonomy" id="1173061"/>
    <lineage>
        <taxon>Eukaryota</taxon>
        <taxon>Fungi</taxon>
        <taxon>Dikarya</taxon>
        <taxon>Ascomycota</taxon>
        <taxon>Saccharomycotina</taxon>
        <taxon>Dipodascomycetes</taxon>
        <taxon>Dipodascales</taxon>
        <taxon>Dipodascaceae</taxon>
        <taxon>Geotrichum</taxon>
    </lineage>
</organism>
<keyword evidence="3 4" id="KW-0472">Membrane</keyword>